<dbReference type="InterPro" id="IPR016169">
    <property type="entry name" value="FAD-bd_PCMH_sub2"/>
</dbReference>
<dbReference type="Pfam" id="PF01565">
    <property type="entry name" value="FAD_binding_4"/>
    <property type="match status" value="1"/>
</dbReference>
<dbReference type="InterPro" id="IPR051914">
    <property type="entry name" value="FAD-linked_OxidoTrans_Type4"/>
</dbReference>
<keyword evidence="7" id="KW-1185">Reference proteome</keyword>
<dbReference type="RefSeq" id="WP_309865911.1">
    <property type="nucleotide sequence ID" value="NZ_JAVDQG010000004.1"/>
</dbReference>
<evidence type="ECO:0000313" key="6">
    <source>
        <dbReference type="EMBL" id="MDR6226274.1"/>
    </source>
</evidence>
<dbReference type="PROSITE" id="PS51387">
    <property type="entry name" value="FAD_PCMH"/>
    <property type="match status" value="1"/>
</dbReference>
<gene>
    <name evidence="6" type="ORF">JOE21_002280</name>
</gene>
<accession>A0ABU1IQR5</accession>
<evidence type="ECO:0000256" key="3">
    <source>
        <dbReference type="ARBA" id="ARBA00022827"/>
    </source>
</evidence>
<dbReference type="InterPro" id="IPR016166">
    <property type="entry name" value="FAD-bd_PCMH"/>
</dbReference>
<dbReference type="EC" id="1.1.3.15" evidence="6"/>
<dbReference type="Gene3D" id="3.30.70.2740">
    <property type="match status" value="1"/>
</dbReference>
<dbReference type="InterPro" id="IPR016164">
    <property type="entry name" value="FAD-linked_Oxase-like_C"/>
</dbReference>
<evidence type="ECO:0000259" key="5">
    <source>
        <dbReference type="PROSITE" id="PS51387"/>
    </source>
</evidence>
<dbReference type="EMBL" id="JAVDQG010000004">
    <property type="protein sequence ID" value="MDR6226274.1"/>
    <property type="molecule type" value="Genomic_DNA"/>
</dbReference>
<reference evidence="6 7" key="1">
    <citation type="submission" date="2023-07" db="EMBL/GenBank/DDBJ databases">
        <title>Genomic Encyclopedia of Type Strains, Phase IV (KMG-IV): sequencing the most valuable type-strain genomes for metagenomic binning, comparative biology and taxonomic classification.</title>
        <authorList>
            <person name="Goeker M."/>
        </authorList>
    </citation>
    <scope>NUCLEOTIDE SEQUENCE [LARGE SCALE GENOMIC DNA]</scope>
    <source>
        <strain evidence="6 7">DSM 45903</strain>
    </source>
</reference>
<keyword evidence="3" id="KW-0274">FAD</keyword>
<keyword evidence="2" id="KW-0285">Flavoprotein</keyword>
<dbReference type="InterPro" id="IPR006094">
    <property type="entry name" value="Oxid_FAD_bind_N"/>
</dbReference>
<feature type="domain" description="FAD-binding PCMH-type" evidence="5">
    <location>
        <begin position="37"/>
        <end position="216"/>
    </location>
</feature>
<dbReference type="PANTHER" id="PTHR42934:SF2">
    <property type="entry name" value="GLYCOLATE OXIDASE SUBUNIT GLCD"/>
    <property type="match status" value="1"/>
</dbReference>
<name>A0ABU1IQR5_9BACL</name>
<proteinExistence type="predicted"/>
<dbReference type="SUPFAM" id="SSF56176">
    <property type="entry name" value="FAD-binding/transporter-associated domain-like"/>
    <property type="match status" value="1"/>
</dbReference>
<dbReference type="Gene3D" id="1.10.45.10">
    <property type="entry name" value="Vanillyl-alcohol Oxidase, Chain A, domain 4"/>
    <property type="match status" value="1"/>
</dbReference>
<protein>
    <submittedName>
        <fullName evidence="6">Glycolate oxidase</fullName>
        <ecNumber evidence="6">1.1.3.15</ecNumber>
    </submittedName>
</protein>
<dbReference type="InterPro" id="IPR004113">
    <property type="entry name" value="FAD-bd_oxidored_4_C"/>
</dbReference>
<dbReference type="Proteomes" id="UP001185012">
    <property type="component" value="Unassembled WGS sequence"/>
</dbReference>
<dbReference type="Gene3D" id="3.30.465.10">
    <property type="match status" value="1"/>
</dbReference>
<comment type="caution">
    <text evidence="6">The sequence shown here is derived from an EMBL/GenBank/DDBJ whole genome shotgun (WGS) entry which is preliminary data.</text>
</comment>
<sequence length="469" mass="51121">MLNSEIKAQLVSVLGDAHVRDDVESRITHSYDATPLYQSMPDGVVFPSTTQEVQDVLRIASKHHIPIVGRGSGSNLSADTVPVAGGLVMVMTRMNQILEIDKENLTATVQPGVYTQTLHEAVEKEGLFYPPDPSSMKISTLGGNIAECSGGLRGLKYGTTKDYVLGLEAVLANGQVLRTGGKLYKDVAGYDLTKLLIGSEGTLAIITEATLKLIPLPESRRALVAHYHDLDAAARTVSAIISDRILPCTLEFMDRKTIQVVEDYARIGLPKEMEAILLVEQDGPLEVVERDMERIRHIAETTGATHVEVARTEADGAQVMAARRNALSALARLRPTLILEDATVPRSRIADMVREINRIADEYNLQICTFGHAGDGNLHPTFLTDARDTEEIERVEKAFADIFEAAIRFGGTITGEHGVGLAKAPFLEWKVGAAGITVMKGIKHAFDPQGILNPGKIFTDQPRLRKENM</sequence>
<dbReference type="GO" id="GO:0003973">
    <property type="term" value="F:(S)-2-hydroxy-acid oxidase activity"/>
    <property type="evidence" value="ECO:0007669"/>
    <property type="project" value="UniProtKB-EC"/>
</dbReference>
<dbReference type="SUPFAM" id="SSF55103">
    <property type="entry name" value="FAD-linked oxidases, C-terminal domain"/>
    <property type="match status" value="1"/>
</dbReference>
<dbReference type="Pfam" id="PF02913">
    <property type="entry name" value="FAD-oxidase_C"/>
    <property type="match status" value="1"/>
</dbReference>
<dbReference type="InterPro" id="IPR036318">
    <property type="entry name" value="FAD-bd_PCMH-like_sf"/>
</dbReference>
<evidence type="ECO:0000256" key="1">
    <source>
        <dbReference type="ARBA" id="ARBA00001974"/>
    </source>
</evidence>
<dbReference type="PANTHER" id="PTHR42934">
    <property type="entry name" value="GLYCOLATE OXIDASE SUBUNIT GLCD"/>
    <property type="match status" value="1"/>
</dbReference>
<keyword evidence="4 6" id="KW-0560">Oxidoreductase</keyword>
<evidence type="ECO:0000313" key="7">
    <source>
        <dbReference type="Proteomes" id="UP001185012"/>
    </source>
</evidence>
<dbReference type="InterPro" id="IPR016171">
    <property type="entry name" value="Vanillyl_alc_oxidase_C-sub2"/>
</dbReference>
<comment type="cofactor">
    <cofactor evidence="1">
        <name>FAD</name>
        <dbReference type="ChEBI" id="CHEBI:57692"/>
    </cofactor>
</comment>
<evidence type="ECO:0000256" key="2">
    <source>
        <dbReference type="ARBA" id="ARBA00022630"/>
    </source>
</evidence>
<evidence type="ECO:0000256" key="4">
    <source>
        <dbReference type="ARBA" id="ARBA00023002"/>
    </source>
</evidence>
<organism evidence="6 7">
    <name type="scientific">Desmospora profundinema</name>
    <dbReference type="NCBI Taxonomy" id="1571184"/>
    <lineage>
        <taxon>Bacteria</taxon>
        <taxon>Bacillati</taxon>
        <taxon>Bacillota</taxon>
        <taxon>Bacilli</taxon>
        <taxon>Bacillales</taxon>
        <taxon>Thermoactinomycetaceae</taxon>
        <taxon>Desmospora</taxon>
    </lineage>
</organism>